<reference evidence="4 5" key="1">
    <citation type="submission" date="2019-07" db="EMBL/GenBank/DDBJ databases">
        <authorList>
            <person name="Jastrzebski P J."/>
            <person name="Paukszto L."/>
            <person name="Jastrzebski P J."/>
        </authorList>
    </citation>
    <scope>NUCLEOTIDE SEQUENCE [LARGE SCALE GENOMIC DNA]</scope>
    <source>
        <strain evidence="4 5">WMS-il1</strain>
    </source>
</reference>
<proteinExistence type="inferred from homology"/>
<dbReference type="SMART" id="SM01137">
    <property type="entry name" value="DMAP_binding"/>
    <property type="match status" value="1"/>
</dbReference>
<comment type="similarity">
    <text evidence="1">Belongs to the DIP2 family.</text>
</comment>
<organism evidence="4 5">
    <name type="scientific">Hymenolepis diminuta</name>
    <name type="common">Rat tapeworm</name>
    <dbReference type="NCBI Taxonomy" id="6216"/>
    <lineage>
        <taxon>Eukaryota</taxon>
        <taxon>Metazoa</taxon>
        <taxon>Spiralia</taxon>
        <taxon>Lophotrochozoa</taxon>
        <taxon>Platyhelminthes</taxon>
        <taxon>Cestoda</taxon>
        <taxon>Eucestoda</taxon>
        <taxon>Cyclophyllidea</taxon>
        <taxon>Hymenolepididae</taxon>
        <taxon>Hymenolepis</taxon>
    </lineage>
</organism>
<dbReference type="Proteomes" id="UP000321570">
    <property type="component" value="Unassembled WGS sequence"/>
</dbReference>
<feature type="domain" description="DMAP1-binding" evidence="3">
    <location>
        <begin position="5"/>
        <end position="135"/>
    </location>
</feature>
<keyword evidence="5" id="KW-1185">Reference proteome</keyword>
<dbReference type="Pfam" id="PF00501">
    <property type="entry name" value="AMP-binding"/>
    <property type="match status" value="3"/>
</dbReference>
<evidence type="ECO:0000256" key="2">
    <source>
        <dbReference type="SAM" id="MobiDB-lite"/>
    </source>
</evidence>
<feature type="region of interest" description="Disordered" evidence="2">
    <location>
        <begin position="56"/>
        <end position="93"/>
    </location>
</feature>
<feature type="compositionally biased region" description="Low complexity" evidence="2">
    <location>
        <begin position="149"/>
        <end position="161"/>
    </location>
</feature>
<dbReference type="Pfam" id="PF23024">
    <property type="entry name" value="AMP-dom_DIP2-like"/>
    <property type="match status" value="1"/>
</dbReference>
<accession>A0A564YXV4</accession>
<feature type="compositionally biased region" description="Low complexity" evidence="2">
    <location>
        <begin position="260"/>
        <end position="273"/>
    </location>
</feature>
<dbReference type="PANTHER" id="PTHR22754:SF32">
    <property type="entry name" value="DISCO-INTERACTING PROTEIN 2"/>
    <property type="match status" value="1"/>
</dbReference>
<dbReference type="Pfam" id="PF06464">
    <property type="entry name" value="DMAP_binding"/>
    <property type="match status" value="1"/>
</dbReference>
<dbReference type="PROSITE" id="PS51912">
    <property type="entry name" value="DMAP1_BIND"/>
    <property type="match status" value="1"/>
</dbReference>
<dbReference type="Gene3D" id="3.40.50.12780">
    <property type="entry name" value="N-terminal domain of ligase-like"/>
    <property type="match status" value="3"/>
</dbReference>
<evidence type="ECO:0000313" key="5">
    <source>
        <dbReference type="Proteomes" id="UP000321570"/>
    </source>
</evidence>
<dbReference type="InterPro" id="IPR025110">
    <property type="entry name" value="AMP-bd_C"/>
</dbReference>
<dbReference type="InterPro" id="IPR000873">
    <property type="entry name" value="AMP-dep_synth/lig_dom"/>
</dbReference>
<dbReference type="InterPro" id="IPR010506">
    <property type="entry name" value="DMAP1-bd"/>
</dbReference>
<feature type="compositionally biased region" description="Low complexity" evidence="2">
    <location>
        <begin position="1227"/>
        <end position="1238"/>
    </location>
</feature>
<sequence length="1799" mass="194603">MGDANPLNMDPELQKKLVELDKELAEGDITEKGYQKKKAKILERFHVHYYENTRDSGFVHASNPYLPPAGSSRPDSPIADPSTPDLVRRSSHHRYARDEVRYRSEIREEAVKEALQNDPLVCLDSVRPSKRRQPNSCIPEPGPSHARSESGSESSFGTNSSQRHHHQISIPVQPPTVSQQQSRFLESAEVFHKMSDPTPATKLANLRITDETLPITTTPPANSITANASSAVSAAAPPLLPRIQQQQAFISADNIHPASASLAGSSQASPLASNQAGGSVDGGLYRPSLTTSMAEITPQQIQQQAQSMYQSGLVCPARVSEKIQQLVNTLKRPKRRPLPEYFIDEDDQILVQPVIDPNAPKPLGAVTEPLIGEKLIVPTGLPRNIESALQRYASVIGKTPALTCLEPSGRSTQVVSYAKLLQRSNRIAFLLLNKLGHRGGQSLKPRDRVALVYTSNDPISFLIAFYGCLLASVIPIAIEVPSTKKDSSCQNMGFLLSSLDARVVLTNDQVYKSLARTPSGDIAPLPGWPQQLIWINTDHHGGGGAGKKVPKDWTLPERLPPEETIYIEYTYAKDGSVRGVMVSRKAVLAHCRALTAACHYSEGDVMVCVVDCRREAGLWHAALASVFNGMHVVFVPFNVLQMDPGSWIRMVTKYRASVAIVKSRDLHWALLAERDHPYVNLSSLRALLVTDGHNPWSLNSCDLFAVKFKPRGFNPNAICPIAGSSETLTLSLRRPVPPSSATNAASGAGGLFSLHSNGALNRGMLMPNNASPQHTLMGGNACAPQPASAARGIISIHALSYGVIRVDSEDSFTSLTLQDCGQVLPGAAMVVVSLGPKPTICKTDEIGELCISADYVGTGYWGLRGQTGSHFCLQPIHDDGRLVVVNLNSSTAAVPASAGALHVPVANAGMTTSKFVRSGLIGFPGPVSSGGLIFICGSIDGVLSVAGRRHNANDIIATVIAVQPTKIVYRGRIAVFSIEMLKDERIVVIAELRHGFSEEAAFSWMSQVLQAVDSIHQVSVYALALVPQNHLPRTPFGGIHVHEIRRLFSEGQLHPIMLLLCPHSAIQNLPQPRTQTAAHLVGASAMMVGQVVQGARMAEAHGRLLSSAHHGSMTALGPGAPDTGQQQTVTEVLIWRATHTPEDRLFSVYNAKGAVVTSLTCHQLHQKAERLGSLLQEKGNVKPGSVVAIMFMPGIEMVCAFYACLYIAAIPVLVRPPQQPRSSLLCSGSNSANNTGTSTSGGSGGGGVLFGGSSLDLSASRTSLEPSPPPTQICFADSVTMAWNVVSSSQAVVCLTQASVMKLIKSKEAANRIPVVSWPPLLDYDETWRKKLNTIYQPHSPDIEVAYLDFTPSTTGTLTGVEVTHSVASALCRAQKMQCEFYPARELVLSLEPYSGLSASLWLLTSIYCGHHSILVPPHVTEVAPDLWLTLCSQKRIREAFCSYATIKLATIYSAKMIASMKLKEVTLENLRSLVIVSEERPRVNLTSLFTKMFAAVNLNPRAVSTSFGCRANLAMCLQGASSPDITTVYVDRVSLRNDRVNLLERGSPNSLCLMESGKLLPGVHVAIANPDTLGQCADSHLGEIWVSSPHNSTRLLGPFNINSTVPIHATSTVRSDLSSNTSSSAAGGGGVAYENAPTDLLRARFVAGDTDRVYARTGFLGFVRRTELTQSDGDLHDAVFVVGSLAESMMLRGMRFYPMDIENTVLRSHKKINECAVFTWSDLLVVVVELLGEESEALDLVHPITASVLREHQLIVGVVVVVDRDTVRVDFYGEKQRILLRDNFVSDELDPIYVSYNM</sequence>
<dbReference type="Gene3D" id="3.30.300.30">
    <property type="match status" value="2"/>
</dbReference>
<dbReference type="EMBL" id="CABIJS010000444">
    <property type="protein sequence ID" value="VUZ51859.1"/>
    <property type="molecule type" value="Genomic_DNA"/>
</dbReference>
<evidence type="ECO:0000256" key="1">
    <source>
        <dbReference type="ARBA" id="ARBA00007735"/>
    </source>
</evidence>
<dbReference type="PANTHER" id="PTHR22754">
    <property type="entry name" value="DISCO-INTERACTING PROTEIN 2 DIP2 -RELATED"/>
    <property type="match status" value="1"/>
</dbReference>
<feature type="region of interest" description="Disordered" evidence="2">
    <location>
        <begin position="260"/>
        <end position="284"/>
    </location>
</feature>
<feature type="region of interest" description="Disordered" evidence="2">
    <location>
        <begin position="1224"/>
        <end position="1244"/>
    </location>
</feature>
<dbReference type="InterPro" id="IPR042099">
    <property type="entry name" value="ANL_N_sf"/>
</dbReference>
<protein>
    <recommendedName>
        <fullName evidence="3">DMAP1-binding domain-containing protein</fullName>
    </recommendedName>
</protein>
<gene>
    <name evidence="4" type="ORF">WMSIL1_LOCUS10405</name>
</gene>
<dbReference type="FunFam" id="3.30.300.30:FF:000001">
    <property type="entry name" value="DIP2 disco-interacting protein 2 homolog C"/>
    <property type="match status" value="1"/>
</dbReference>
<dbReference type="SUPFAM" id="SSF56801">
    <property type="entry name" value="Acetyl-CoA synthetase-like"/>
    <property type="match status" value="2"/>
</dbReference>
<name>A0A564YXV4_HYMDI</name>
<evidence type="ECO:0000259" key="3">
    <source>
        <dbReference type="PROSITE" id="PS51912"/>
    </source>
</evidence>
<evidence type="ECO:0000313" key="4">
    <source>
        <dbReference type="EMBL" id="VUZ51859.1"/>
    </source>
</evidence>
<feature type="region of interest" description="Disordered" evidence="2">
    <location>
        <begin position="125"/>
        <end position="182"/>
    </location>
</feature>
<dbReference type="InterPro" id="IPR045851">
    <property type="entry name" value="AMP-bd_C_sf"/>
</dbReference>